<dbReference type="OrthoDB" id="5816932at2"/>
<evidence type="ECO:0000313" key="2">
    <source>
        <dbReference type="Proteomes" id="UP000221980"/>
    </source>
</evidence>
<dbReference type="RefSeq" id="WP_099114636.1">
    <property type="nucleotide sequence ID" value="NZ_CAWNQI010000024.1"/>
</dbReference>
<reference evidence="1 2" key="1">
    <citation type="journal article" date="2017" name="Nat. Microbiol.">
        <title>Natural product diversity associated with the nematode symbionts Photorhabdus and Xenorhabdus.</title>
        <authorList>
            <person name="Tobias N.J."/>
            <person name="Wolff H."/>
            <person name="Djahanschiri B."/>
            <person name="Grundmann F."/>
            <person name="Kronenwerth M."/>
            <person name="Shi Y.M."/>
            <person name="Simonyi S."/>
            <person name="Grun P."/>
            <person name="Shapiro-Ilan D."/>
            <person name="Pidot S.J."/>
            <person name="Stinear T.P."/>
            <person name="Ebersberger I."/>
            <person name="Bode H.B."/>
        </authorList>
    </citation>
    <scope>NUCLEOTIDE SEQUENCE [LARGE SCALE GENOMIC DNA]</scope>
    <source>
        <strain evidence="1 2">DSM 17902</strain>
    </source>
</reference>
<proteinExistence type="predicted"/>
<keyword evidence="2" id="KW-1185">Reference proteome</keyword>
<sequence length="98" mass="11037">MGIVSQPQLTLFDTASRNLVIHKIFIENDKKVRERLVSLIRKGIENGEIGKQINAEQAAFWLMTTVDGAIGKKGMESDFKGAENLDFLTYMIQKTFTS</sequence>
<name>A0A2D0JPI4_9GAMM</name>
<protein>
    <submittedName>
        <fullName evidence="1">TetR family transcriptional regulator</fullName>
    </submittedName>
</protein>
<gene>
    <name evidence="1" type="ORF">Xmir_02571</name>
</gene>
<dbReference type="AlphaFoldDB" id="A0A2D0JPI4"/>
<accession>A0A2D0JPI4</accession>
<comment type="caution">
    <text evidence="1">The sequence shown here is derived from an EMBL/GenBank/DDBJ whole genome shotgun (WGS) entry which is preliminary data.</text>
</comment>
<dbReference type="EMBL" id="NITZ01000012">
    <property type="protein sequence ID" value="PHM48233.1"/>
    <property type="molecule type" value="Genomic_DNA"/>
</dbReference>
<dbReference type="Gene3D" id="1.10.357.10">
    <property type="entry name" value="Tetracycline Repressor, domain 2"/>
    <property type="match status" value="1"/>
</dbReference>
<organism evidence="1 2">
    <name type="scientific">Xenorhabdus miraniensis</name>
    <dbReference type="NCBI Taxonomy" id="351674"/>
    <lineage>
        <taxon>Bacteria</taxon>
        <taxon>Pseudomonadati</taxon>
        <taxon>Pseudomonadota</taxon>
        <taxon>Gammaproteobacteria</taxon>
        <taxon>Enterobacterales</taxon>
        <taxon>Morganellaceae</taxon>
        <taxon>Xenorhabdus</taxon>
    </lineage>
</organism>
<evidence type="ECO:0000313" key="1">
    <source>
        <dbReference type="EMBL" id="PHM48233.1"/>
    </source>
</evidence>
<dbReference type="InterPro" id="IPR036271">
    <property type="entry name" value="Tet_transcr_reg_TetR-rel_C_sf"/>
</dbReference>
<dbReference type="Proteomes" id="UP000221980">
    <property type="component" value="Unassembled WGS sequence"/>
</dbReference>
<dbReference type="SUPFAM" id="SSF48498">
    <property type="entry name" value="Tetracyclin repressor-like, C-terminal domain"/>
    <property type="match status" value="1"/>
</dbReference>